<gene>
    <name evidence="7" type="ORF">Q0590_29935</name>
</gene>
<dbReference type="SUPFAM" id="SSF141322">
    <property type="entry name" value="NfeD domain-like"/>
    <property type="match status" value="1"/>
</dbReference>
<evidence type="ECO:0000256" key="5">
    <source>
        <dbReference type="SAM" id="Phobius"/>
    </source>
</evidence>
<dbReference type="InterPro" id="IPR052165">
    <property type="entry name" value="Membrane_assoc_protease"/>
</dbReference>
<evidence type="ECO:0000313" key="7">
    <source>
        <dbReference type="EMBL" id="MDO1450534.1"/>
    </source>
</evidence>
<dbReference type="EMBL" id="JAUKPO010000032">
    <property type="protein sequence ID" value="MDO1450534.1"/>
    <property type="molecule type" value="Genomic_DNA"/>
</dbReference>
<keyword evidence="8" id="KW-1185">Reference proteome</keyword>
<evidence type="ECO:0000256" key="3">
    <source>
        <dbReference type="ARBA" id="ARBA00022989"/>
    </source>
</evidence>
<proteinExistence type="predicted"/>
<feature type="domain" description="NfeD-like C-terminal" evidence="6">
    <location>
        <begin position="96"/>
        <end position="150"/>
    </location>
</feature>
<comment type="subcellular location">
    <subcellularLocation>
        <location evidence="1">Membrane</location>
        <topology evidence="1">Multi-pass membrane protein</topology>
    </subcellularLocation>
</comment>
<evidence type="ECO:0000256" key="2">
    <source>
        <dbReference type="ARBA" id="ARBA00022692"/>
    </source>
</evidence>
<keyword evidence="3 5" id="KW-1133">Transmembrane helix</keyword>
<comment type="caution">
    <text evidence="7">The sequence shown here is derived from an EMBL/GenBank/DDBJ whole genome shotgun (WGS) entry which is preliminary data.</text>
</comment>
<dbReference type="InterPro" id="IPR012340">
    <property type="entry name" value="NA-bd_OB-fold"/>
</dbReference>
<evidence type="ECO:0000256" key="4">
    <source>
        <dbReference type="ARBA" id="ARBA00023136"/>
    </source>
</evidence>
<dbReference type="RefSeq" id="WP_302041335.1">
    <property type="nucleotide sequence ID" value="NZ_JAUKPO010000032.1"/>
</dbReference>
<keyword evidence="4 5" id="KW-0472">Membrane</keyword>
<dbReference type="PANTHER" id="PTHR33507">
    <property type="entry name" value="INNER MEMBRANE PROTEIN YBBJ"/>
    <property type="match status" value="1"/>
</dbReference>
<evidence type="ECO:0000313" key="8">
    <source>
        <dbReference type="Proteomes" id="UP001168528"/>
    </source>
</evidence>
<sequence>MNTISQFFIQNFANPAVMWFILGLLFFILEFAMPGFILFFFALGAWVVALLSLAFNPSTNIQLLIFLGTSIGTILLFRKWIKKILWTKKFAGGLEDEFLGKTGTAETHIGPGRDGKIDFKGTHWNARSADKIERGEQVTIIGNDSILLLVNAKKT</sequence>
<dbReference type="Proteomes" id="UP001168528">
    <property type="component" value="Unassembled WGS sequence"/>
</dbReference>
<feature type="transmembrane region" description="Helical" evidence="5">
    <location>
        <begin position="36"/>
        <end position="55"/>
    </location>
</feature>
<accession>A0ABT8RGR3</accession>
<evidence type="ECO:0000259" key="6">
    <source>
        <dbReference type="Pfam" id="PF01957"/>
    </source>
</evidence>
<reference evidence="7" key="1">
    <citation type="submission" date="2023-07" db="EMBL/GenBank/DDBJ databases">
        <title>The genome sequence of Rhodocytophaga aerolata KACC 12507.</title>
        <authorList>
            <person name="Zhang X."/>
        </authorList>
    </citation>
    <scope>NUCLEOTIDE SEQUENCE</scope>
    <source>
        <strain evidence="7">KACC 12507</strain>
    </source>
</reference>
<dbReference type="Gene3D" id="2.40.50.140">
    <property type="entry name" value="Nucleic acid-binding proteins"/>
    <property type="match status" value="1"/>
</dbReference>
<dbReference type="PANTHER" id="PTHR33507:SF3">
    <property type="entry name" value="INNER MEMBRANE PROTEIN YBBJ"/>
    <property type="match status" value="1"/>
</dbReference>
<feature type="transmembrane region" description="Helical" evidence="5">
    <location>
        <begin position="61"/>
        <end position="81"/>
    </location>
</feature>
<keyword evidence="2 5" id="KW-0812">Transmembrane</keyword>
<protein>
    <submittedName>
        <fullName evidence="7">NfeD family protein</fullName>
    </submittedName>
</protein>
<dbReference type="InterPro" id="IPR002810">
    <property type="entry name" value="NfeD-like_C"/>
</dbReference>
<name>A0ABT8RGR3_9BACT</name>
<organism evidence="7 8">
    <name type="scientific">Rhodocytophaga aerolata</name>
    <dbReference type="NCBI Taxonomy" id="455078"/>
    <lineage>
        <taxon>Bacteria</taxon>
        <taxon>Pseudomonadati</taxon>
        <taxon>Bacteroidota</taxon>
        <taxon>Cytophagia</taxon>
        <taxon>Cytophagales</taxon>
        <taxon>Rhodocytophagaceae</taxon>
        <taxon>Rhodocytophaga</taxon>
    </lineage>
</organism>
<dbReference type="Pfam" id="PF01957">
    <property type="entry name" value="NfeD"/>
    <property type="match status" value="1"/>
</dbReference>
<evidence type="ECO:0000256" key="1">
    <source>
        <dbReference type="ARBA" id="ARBA00004141"/>
    </source>
</evidence>
<feature type="transmembrane region" description="Helical" evidence="5">
    <location>
        <begin position="12"/>
        <end position="29"/>
    </location>
</feature>